<evidence type="ECO:0000256" key="1">
    <source>
        <dbReference type="SAM" id="MobiDB-lite"/>
    </source>
</evidence>
<feature type="region of interest" description="Disordered" evidence="1">
    <location>
        <begin position="65"/>
        <end position="88"/>
    </location>
</feature>
<gene>
    <name evidence="2 4" type="ORF">BDZ99DRAFT_215599</name>
</gene>
<dbReference type="EMBL" id="MU003728">
    <property type="protein sequence ID" value="KAF2801688.1"/>
    <property type="molecule type" value="Genomic_DNA"/>
</dbReference>
<accession>A0A6A6XZH3</accession>
<proteinExistence type="predicted"/>
<feature type="compositionally biased region" description="Basic residues" evidence="1">
    <location>
        <begin position="79"/>
        <end position="88"/>
    </location>
</feature>
<protein>
    <submittedName>
        <fullName evidence="2 4">Uncharacterized protein</fullName>
    </submittedName>
</protein>
<dbReference type="RefSeq" id="XP_033568652.1">
    <property type="nucleotide sequence ID" value="XM_033713393.1"/>
</dbReference>
<dbReference type="GeneID" id="54454286"/>
<keyword evidence="3" id="KW-1185">Reference proteome</keyword>
<dbReference type="AlphaFoldDB" id="A0A6A6XZH3"/>
<sequence>MRKPLTRGFADLLKFNTTVNGIWRQEAFASSSVSLPLPIASSRLTGACLYFTTPLACGGRWCGGPRISSGSTPWSRPSGARRRLHRAS</sequence>
<reference evidence="4" key="3">
    <citation type="submission" date="2025-04" db="UniProtKB">
        <authorList>
            <consortium name="RefSeq"/>
        </authorList>
    </citation>
    <scope>IDENTIFICATION</scope>
    <source>
        <strain evidence="4">CBS 304.34</strain>
    </source>
</reference>
<reference evidence="2 4" key="1">
    <citation type="journal article" date="2020" name="Stud. Mycol.">
        <title>101 Dothideomycetes genomes: a test case for predicting lifestyles and emergence of pathogens.</title>
        <authorList>
            <person name="Haridas S."/>
            <person name="Albert R."/>
            <person name="Binder M."/>
            <person name="Bloem J."/>
            <person name="Labutti K."/>
            <person name="Salamov A."/>
            <person name="Andreopoulos B."/>
            <person name="Baker S."/>
            <person name="Barry K."/>
            <person name="Bills G."/>
            <person name="Bluhm B."/>
            <person name="Cannon C."/>
            <person name="Castanera R."/>
            <person name="Culley D."/>
            <person name="Daum C."/>
            <person name="Ezra D."/>
            <person name="Gonzalez J."/>
            <person name="Henrissat B."/>
            <person name="Kuo A."/>
            <person name="Liang C."/>
            <person name="Lipzen A."/>
            <person name="Lutzoni F."/>
            <person name="Magnuson J."/>
            <person name="Mondo S."/>
            <person name="Nolan M."/>
            <person name="Ohm R."/>
            <person name="Pangilinan J."/>
            <person name="Park H.-J."/>
            <person name="Ramirez L."/>
            <person name="Alfaro M."/>
            <person name="Sun H."/>
            <person name="Tritt A."/>
            <person name="Yoshinaga Y."/>
            <person name="Zwiers L.-H."/>
            <person name="Turgeon B."/>
            <person name="Goodwin S."/>
            <person name="Spatafora J."/>
            <person name="Crous P."/>
            <person name="Grigoriev I."/>
        </authorList>
    </citation>
    <scope>NUCLEOTIDE SEQUENCE</scope>
    <source>
        <strain evidence="2 4">CBS 304.34</strain>
    </source>
</reference>
<dbReference type="Proteomes" id="UP000504636">
    <property type="component" value="Unplaced"/>
</dbReference>
<name>A0A6A6XZH3_9PEZI</name>
<reference evidence="4" key="2">
    <citation type="submission" date="2020-04" db="EMBL/GenBank/DDBJ databases">
        <authorList>
            <consortium name="NCBI Genome Project"/>
        </authorList>
    </citation>
    <scope>NUCLEOTIDE SEQUENCE</scope>
    <source>
        <strain evidence="4">CBS 304.34</strain>
    </source>
</reference>
<evidence type="ECO:0000313" key="3">
    <source>
        <dbReference type="Proteomes" id="UP000504636"/>
    </source>
</evidence>
<evidence type="ECO:0000313" key="4">
    <source>
        <dbReference type="RefSeq" id="XP_033568652.1"/>
    </source>
</evidence>
<organism evidence="2">
    <name type="scientific">Mytilinidion resinicola</name>
    <dbReference type="NCBI Taxonomy" id="574789"/>
    <lineage>
        <taxon>Eukaryota</taxon>
        <taxon>Fungi</taxon>
        <taxon>Dikarya</taxon>
        <taxon>Ascomycota</taxon>
        <taxon>Pezizomycotina</taxon>
        <taxon>Dothideomycetes</taxon>
        <taxon>Pleosporomycetidae</taxon>
        <taxon>Mytilinidiales</taxon>
        <taxon>Mytilinidiaceae</taxon>
        <taxon>Mytilinidion</taxon>
    </lineage>
</organism>
<evidence type="ECO:0000313" key="2">
    <source>
        <dbReference type="EMBL" id="KAF2801688.1"/>
    </source>
</evidence>